<dbReference type="Ensembl" id="ENSGALT00010059575.1">
    <property type="protein sequence ID" value="ENSGALP00010036379.1"/>
    <property type="gene ID" value="ENSGALG00010024418.1"/>
</dbReference>
<evidence type="ECO:0000313" key="3">
    <source>
        <dbReference type="Ensembl" id="ENSGALP00010036379.1"/>
    </source>
</evidence>
<accession>A0A8V1A503</accession>
<gene>
    <name evidence="3" type="primary">TLDC2</name>
</gene>
<evidence type="ECO:0000259" key="2">
    <source>
        <dbReference type="PROSITE" id="PS51886"/>
    </source>
</evidence>
<reference evidence="3" key="3">
    <citation type="submission" date="2025-09" db="UniProtKB">
        <authorList>
            <consortium name="Ensembl"/>
        </authorList>
    </citation>
    <scope>IDENTIFICATION</scope>
    <source>
        <strain evidence="3">broiler</strain>
    </source>
</reference>
<dbReference type="Proteomes" id="UP000000539">
    <property type="component" value="Chromosome 20"/>
</dbReference>
<name>A0A8V1A503_CHICK</name>
<dbReference type="PROSITE" id="PS51886">
    <property type="entry name" value="TLDC"/>
    <property type="match status" value="1"/>
</dbReference>
<evidence type="ECO:0000313" key="4">
    <source>
        <dbReference type="Proteomes" id="UP000000539"/>
    </source>
</evidence>
<feature type="compositionally biased region" description="Acidic residues" evidence="1">
    <location>
        <begin position="13"/>
        <end position="27"/>
    </location>
</feature>
<dbReference type="SMR" id="A0A8V1A503"/>
<protein>
    <submittedName>
        <fullName evidence="3">TBC/LysM-associated domain containing 2</fullName>
    </submittedName>
</protein>
<dbReference type="GO" id="GO:0005634">
    <property type="term" value="C:nucleus"/>
    <property type="evidence" value="ECO:0000318"/>
    <property type="project" value="GO_Central"/>
</dbReference>
<dbReference type="InterPro" id="IPR006571">
    <property type="entry name" value="TLDc_dom"/>
</dbReference>
<dbReference type="GeneID" id="101747236"/>
<proteinExistence type="predicted"/>
<dbReference type="OrthoDB" id="26679at2759"/>
<dbReference type="SMART" id="SM00584">
    <property type="entry name" value="TLDc"/>
    <property type="match status" value="1"/>
</dbReference>
<evidence type="ECO:0000256" key="1">
    <source>
        <dbReference type="SAM" id="MobiDB-lite"/>
    </source>
</evidence>
<dbReference type="AlphaFoldDB" id="A0A8V1A503"/>
<organism evidence="3 4">
    <name type="scientific">Gallus gallus</name>
    <name type="common">Chicken</name>
    <dbReference type="NCBI Taxonomy" id="9031"/>
    <lineage>
        <taxon>Eukaryota</taxon>
        <taxon>Metazoa</taxon>
        <taxon>Chordata</taxon>
        <taxon>Craniata</taxon>
        <taxon>Vertebrata</taxon>
        <taxon>Euteleostomi</taxon>
        <taxon>Archelosauria</taxon>
        <taxon>Archosauria</taxon>
        <taxon>Dinosauria</taxon>
        <taxon>Saurischia</taxon>
        <taxon>Theropoda</taxon>
        <taxon>Coelurosauria</taxon>
        <taxon>Aves</taxon>
        <taxon>Neognathae</taxon>
        <taxon>Galloanserae</taxon>
        <taxon>Galliformes</taxon>
        <taxon>Phasianidae</taxon>
        <taxon>Phasianinae</taxon>
        <taxon>Gallus</taxon>
    </lineage>
</organism>
<keyword evidence="4" id="KW-1185">Reference proteome</keyword>
<dbReference type="PANTHER" id="PTHR23354:SF65">
    <property type="entry name" value="TLD DOMAIN-CONTAINING PROTEIN 2"/>
    <property type="match status" value="1"/>
</dbReference>
<dbReference type="KEGG" id="gga:101747236"/>
<reference evidence="3" key="2">
    <citation type="submission" date="2025-08" db="UniProtKB">
        <authorList>
            <consortium name="Ensembl"/>
        </authorList>
    </citation>
    <scope>IDENTIFICATION</scope>
    <source>
        <strain evidence="3">broiler</strain>
    </source>
</reference>
<dbReference type="FunCoup" id="A0A8V1A503">
    <property type="interactions" value="2"/>
</dbReference>
<reference evidence="3" key="1">
    <citation type="submission" date="2020-11" db="EMBL/GenBank/DDBJ databases">
        <title>Gallus gallus (Chicken) genome, bGalGal1, GRCg7b, maternal haplotype autosomes + Z &amp; W.</title>
        <authorList>
            <person name="Warren W."/>
            <person name="Formenti G."/>
            <person name="Fedrigo O."/>
            <person name="Haase B."/>
            <person name="Mountcastle J."/>
            <person name="Balacco J."/>
            <person name="Tracey A."/>
            <person name="Schneider V."/>
            <person name="Okimoto R."/>
            <person name="Cheng H."/>
            <person name="Hawken R."/>
            <person name="Howe K."/>
            <person name="Jarvis E.D."/>
        </authorList>
    </citation>
    <scope>NUCLEOTIDE SEQUENCE [LARGE SCALE GENOMIC DNA]</scope>
    <source>
        <strain evidence="3">Broiler</strain>
    </source>
</reference>
<dbReference type="Pfam" id="PF07534">
    <property type="entry name" value="TLD"/>
    <property type="match status" value="1"/>
</dbReference>
<dbReference type="RefSeq" id="XP_015151764.2">
    <property type="nucleotide sequence ID" value="XM_015296278.4"/>
</dbReference>
<feature type="region of interest" description="Disordered" evidence="1">
    <location>
        <begin position="1"/>
        <end position="43"/>
    </location>
</feature>
<dbReference type="RefSeq" id="XP_040543854.1">
    <property type="nucleotide sequence ID" value="XM_040687920.2"/>
</dbReference>
<feature type="domain" description="TLDc" evidence="2">
    <location>
        <begin position="56"/>
        <end position="217"/>
    </location>
</feature>
<dbReference type="CTD" id="140711"/>
<dbReference type="GO" id="GO:0006979">
    <property type="term" value="P:response to oxidative stress"/>
    <property type="evidence" value="ECO:0000318"/>
    <property type="project" value="GO_Central"/>
</dbReference>
<dbReference type="PANTHER" id="PTHR23354">
    <property type="entry name" value="NUCLEOLAR PROTEIN 7/ESTROGEN RECEPTOR COACTIVATOR-RELATED"/>
    <property type="match status" value="1"/>
</dbReference>
<dbReference type="GeneTree" id="ENSGT00940000161648"/>
<sequence>MRGLRAHYHLLPDQDEDLPTDCTEPDSEGQPGWEGAPVTSTAPEEPCRLVLSTPSSILQEREIEELGLHLPTRLRQQPWSLLYCTARDGFSLRTLYRCTSQLSSPALLLIRDTEAQAFGAFSTSPIHVSSGFYGTGETFLFSFSPELKVFRWTGRNNFFLKGDVDMLMVGAGSGKFGLWLDGDLHHGGSCPCETFNNESLSPRGEFCVRDLEVWGLA</sequence>